<dbReference type="Pfam" id="PF00905">
    <property type="entry name" value="Transpeptidase"/>
    <property type="match status" value="1"/>
</dbReference>
<evidence type="ECO:0000256" key="2">
    <source>
        <dbReference type="ARBA" id="ARBA00004236"/>
    </source>
</evidence>
<dbReference type="GO" id="GO:0005886">
    <property type="term" value="C:plasma membrane"/>
    <property type="evidence" value="ECO:0007669"/>
    <property type="project" value="UniProtKB-SubCell"/>
</dbReference>
<dbReference type="PANTHER" id="PTHR30627">
    <property type="entry name" value="PEPTIDOGLYCAN D,D-TRANSPEPTIDASE"/>
    <property type="match status" value="1"/>
</dbReference>
<name>A0A6L7G1Q0_9RHOB</name>
<dbReference type="GO" id="GO:0006508">
    <property type="term" value="P:proteolysis"/>
    <property type="evidence" value="ECO:0007669"/>
    <property type="project" value="UniProtKB-KW"/>
</dbReference>
<dbReference type="InterPro" id="IPR012338">
    <property type="entry name" value="Beta-lactam/transpept-like"/>
</dbReference>
<dbReference type="GO" id="GO:0071972">
    <property type="term" value="F:peptidoglycan L,D-transpeptidase activity"/>
    <property type="evidence" value="ECO:0007669"/>
    <property type="project" value="TreeGrafter"/>
</dbReference>
<dbReference type="GO" id="GO:0008658">
    <property type="term" value="F:penicillin binding"/>
    <property type="evidence" value="ECO:0007669"/>
    <property type="project" value="InterPro"/>
</dbReference>
<evidence type="ECO:0000256" key="1">
    <source>
        <dbReference type="ARBA" id="ARBA00004167"/>
    </source>
</evidence>
<dbReference type="Gene3D" id="3.30.1390.30">
    <property type="entry name" value="Penicillin-binding protein 2a, domain 3"/>
    <property type="match status" value="1"/>
</dbReference>
<keyword evidence="10" id="KW-0732">Signal</keyword>
<evidence type="ECO:0000256" key="12">
    <source>
        <dbReference type="ARBA" id="ARBA00022960"/>
    </source>
</evidence>
<evidence type="ECO:0000256" key="17">
    <source>
        <dbReference type="ARBA" id="ARBA00023316"/>
    </source>
</evidence>
<dbReference type="PANTHER" id="PTHR30627:SF2">
    <property type="entry name" value="PEPTIDOGLYCAN D,D-TRANSPEPTIDASE MRDA"/>
    <property type="match status" value="1"/>
</dbReference>
<dbReference type="GO" id="GO:0046677">
    <property type="term" value="P:response to antibiotic"/>
    <property type="evidence" value="ECO:0007669"/>
    <property type="project" value="UniProtKB-UniRule"/>
</dbReference>
<comment type="catalytic activity">
    <reaction evidence="19">
        <text>a beta-lactam + H2O = a substituted beta-amino acid</text>
        <dbReference type="Rhea" id="RHEA:20401"/>
        <dbReference type="ChEBI" id="CHEBI:15377"/>
        <dbReference type="ChEBI" id="CHEBI:35627"/>
        <dbReference type="ChEBI" id="CHEBI:140347"/>
        <dbReference type="EC" id="3.5.2.6"/>
    </reaction>
</comment>
<evidence type="ECO:0000256" key="5">
    <source>
        <dbReference type="ARBA" id="ARBA00022475"/>
    </source>
</evidence>
<keyword evidence="15" id="KW-0472">Membrane</keyword>
<dbReference type="Pfam" id="PF03717">
    <property type="entry name" value="PBP_dimer"/>
    <property type="match status" value="1"/>
</dbReference>
<evidence type="ECO:0000256" key="11">
    <source>
        <dbReference type="ARBA" id="ARBA00022801"/>
    </source>
</evidence>
<feature type="modified residue" description="N6-carboxylysine" evidence="18">
    <location>
        <position position="330"/>
    </location>
</feature>
<gene>
    <name evidence="22" type="primary">mrdA</name>
    <name evidence="22" type="ORF">GR170_10585</name>
</gene>
<dbReference type="InterPro" id="IPR017790">
    <property type="entry name" value="Penicillin-binding_protein_2"/>
</dbReference>
<proteinExistence type="inferred from homology"/>
<organism evidence="22 23">
    <name type="scientific">Pseudooceanicola albus</name>
    <dbReference type="NCBI Taxonomy" id="2692189"/>
    <lineage>
        <taxon>Bacteria</taxon>
        <taxon>Pseudomonadati</taxon>
        <taxon>Pseudomonadota</taxon>
        <taxon>Alphaproteobacteria</taxon>
        <taxon>Rhodobacterales</taxon>
        <taxon>Paracoccaceae</taxon>
        <taxon>Pseudooceanicola</taxon>
    </lineage>
</organism>
<evidence type="ECO:0000259" key="20">
    <source>
        <dbReference type="Pfam" id="PF00905"/>
    </source>
</evidence>
<dbReference type="EMBL" id="WUMU01000011">
    <property type="protein sequence ID" value="MXN18284.1"/>
    <property type="molecule type" value="Genomic_DNA"/>
</dbReference>
<reference evidence="22 23" key="1">
    <citation type="submission" date="2019-12" db="EMBL/GenBank/DDBJ databases">
        <authorList>
            <person name="Li M."/>
        </authorList>
    </citation>
    <scope>NUCLEOTIDE SEQUENCE [LARGE SCALE GENOMIC DNA]</scope>
    <source>
        <strain evidence="22 23">GBMRC 2024</strain>
    </source>
</reference>
<dbReference type="GO" id="GO:0009002">
    <property type="term" value="F:serine-type D-Ala-D-Ala carboxypeptidase activity"/>
    <property type="evidence" value="ECO:0007669"/>
    <property type="project" value="InterPro"/>
</dbReference>
<evidence type="ECO:0000256" key="3">
    <source>
        <dbReference type="ARBA" id="ARBA00007898"/>
    </source>
</evidence>
<keyword evidence="14" id="KW-1133">Transmembrane helix</keyword>
<dbReference type="GO" id="GO:0071555">
    <property type="term" value="P:cell wall organization"/>
    <property type="evidence" value="ECO:0007669"/>
    <property type="project" value="UniProtKB-KW"/>
</dbReference>
<dbReference type="InterPro" id="IPR002137">
    <property type="entry name" value="Beta-lactam_class-D_AS"/>
</dbReference>
<evidence type="ECO:0000256" key="10">
    <source>
        <dbReference type="ARBA" id="ARBA00022729"/>
    </source>
</evidence>
<dbReference type="Gene3D" id="3.90.1310.10">
    <property type="entry name" value="Penicillin-binding protein 2a (Domain 2)"/>
    <property type="match status" value="1"/>
</dbReference>
<evidence type="ECO:0000256" key="9">
    <source>
        <dbReference type="ARBA" id="ARBA00022692"/>
    </source>
</evidence>
<evidence type="ECO:0000256" key="15">
    <source>
        <dbReference type="ARBA" id="ARBA00023136"/>
    </source>
</evidence>
<dbReference type="Gene3D" id="3.40.710.10">
    <property type="entry name" value="DD-peptidase/beta-lactamase superfamily"/>
    <property type="match status" value="1"/>
</dbReference>
<evidence type="ECO:0000256" key="19">
    <source>
        <dbReference type="RuleBase" id="RU361140"/>
    </source>
</evidence>
<dbReference type="RefSeq" id="WP_160894418.1">
    <property type="nucleotide sequence ID" value="NZ_WUMU01000011.1"/>
</dbReference>
<evidence type="ECO:0000256" key="16">
    <source>
        <dbReference type="ARBA" id="ARBA00023251"/>
    </source>
</evidence>
<dbReference type="InterPro" id="IPR050515">
    <property type="entry name" value="Beta-lactam/transpept"/>
</dbReference>
<feature type="active site" description="Acyl-ester intermediate" evidence="18">
    <location>
        <position position="327"/>
    </location>
</feature>
<evidence type="ECO:0000256" key="6">
    <source>
        <dbReference type="ARBA" id="ARBA00022519"/>
    </source>
</evidence>
<dbReference type="SUPFAM" id="SSF56519">
    <property type="entry name" value="Penicillin binding protein dimerisation domain"/>
    <property type="match status" value="1"/>
</dbReference>
<keyword evidence="8" id="KW-0645">Protease</keyword>
<dbReference type="GO" id="GO:0008800">
    <property type="term" value="F:beta-lactamase activity"/>
    <property type="evidence" value="ECO:0007669"/>
    <property type="project" value="UniProtKB-UniRule"/>
</dbReference>
<evidence type="ECO:0000256" key="4">
    <source>
        <dbReference type="ARBA" id="ARBA00012865"/>
    </source>
</evidence>
<dbReference type="NCBIfam" id="TIGR03423">
    <property type="entry name" value="pbp2_mrdA"/>
    <property type="match status" value="1"/>
</dbReference>
<dbReference type="AlphaFoldDB" id="A0A6L7G1Q0"/>
<evidence type="ECO:0000259" key="21">
    <source>
        <dbReference type="Pfam" id="PF03717"/>
    </source>
</evidence>
<dbReference type="InterPro" id="IPR005311">
    <property type="entry name" value="PBP_dimer"/>
</dbReference>
<evidence type="ECO:0000313" key="22">
    <source>
        <dbReference type="EMBL" id="MXN18284.1"/>
    </source>
</evidence>
<keyword evidence="9" id="KW-0812">Transmembrane</keyword>
<dbReference type="InterPro" id="IPR001460">
    <property type="entry name" value="PCN-bd_Tpept"/>
</dbReference>
<feature type="domain" description="Penicillin-binding protein transpeptidase" evidence="20">
    <location>
        <begin position="269"/>
        <end position="602"/>
    </location>
</feature>
<keyword evidence="13" id="KW-0573">Peptidoglycan synthesis</keyword>
<evidence type="ECO:0000256" key="18">
    <source>
        <dbReference type="PIRSR" id="PIRSR602137-50"/>
    </source>
</evidence>
<feature type="domain" description="Penicillin-binding protein dimerisation" evidence="21">
    <location>
        <begin position="62"/>
        <end position="236"/>
    </location>
</feature>
<dbReference type="GO" id="GO:0017001">
    <property type="term" value="P:antibiotic catabolic process"/>
    <property type="evidence" value="ECO:0007669"/>
    <property type="project" value="InterPro"/>
</dbReference>
<dbReference type="EC" id="3.5.2.6" evidence="4 19"/>
<dbReference type="GO" id="GO:0008360">
    <property type="term" value="P:regulation of cell shape"/>
    <property type="evidence" value="ECO:0007669"/>
    <property type="project" value="UniProtKB-KW"/>
</dbReference>
<keyword evidence="12" id="KW-0133">Cell shape</keyword>
<evidence type="ECO:0000256" key="13">
    <source>
        <dbReference type="ARBA" id="ARBA00022984"/>
    </source>
</evidence>
<keyword evidence="6" id="KW-0997">Cell inner membrane</keyword>
<evidence type="ECO:0000256" key="8">
    <source>
        <dbReference type="ARBA" id="ARBA00022670"/>
    </source>
</evidence>
<keyword evidence="23" id="KW-1185">Reference proteome</keyword>
<dbReference type="SUPFAM" id="SSF56601">
    <property type="entry name" value="beta-lactamase/transpeptidase-like"/>
    <property type="match status" value="1"/>
</dbReference>
<evidence type="ECO:0000256" key="7">
    <source>
        <dbReference type="ARBA" id="ARBA00022645"/>
    </source>
</evidence>
<keyword evidence="7 22" id="KW-0121">Carboxypeptidase</keyword>
<dbReference type="PROSITE" id="PS00337">
    <property type="entry name" value="BETA_LACTAMASE_D"/>
    <property type="match status" value="1"/>
</dbReference>
<evidence type="ECO:0000256" key="14">
    <source>
        <dbReference type="ARBA" id="ARBA00022989"/>
    </source>
</evidence>
<dbReference type="Proteomes" id="UP000477911">
    <property type="component" value="Unassembled WGS sequence"/>
</dbReference>
<keyword evidence="16 19" id="KW-0046">Antibiotic resistance</keyword>
<dbReference type="InterPro" id="IPR036138">
    <property type="entry name" value="PBP_dimer_sf"/>
</dbReference>
<keyword evidence="11 19" id="KW-0378">Hydrolase</keyword>
<sequence>MKQTPKDSQTSSRRISRRALLLGTVQLGFMGVLAGRMHYLQVDQADQFRMLAEENRISVRLIPPTRGEIFDRNGIPVAKNEPAYRITMVREDAGDVDVVLDKLAELIPIDPTDIERAKTEMKRSAPFLPVTVAERVSWEDISKVAVNTPSLPGITPEVGLSRAYPLDQDFAHTVGYVGPVSDYDLSKIEDPDPVLMIPRFQIGKIGLENKMEDALRGSAGSRRVEVNAVGRVMRELDRQPGTPGANVQLTLDVMLQNYVQNRLAGESAAAVVIDTENGDILACASAPSFDPNLFVRGISSSDYNALMKNDHRPLADKSVQGLYPPGSTFKIVVALAGLEAGIIDASTNFYCPGYYEVANRRFHCWKYSGHGMLDVVGGLQHSCDVFFYELGSRVGIERISAMAERMGIGVKHDLPLSAVATGLAPTKEWKRANQNKDWLIGDTINASIGQGYVLASPLQLAVMAARLSTGRVVTPRVVRAVDGEDQPSGLGESLGIAESSLRAVRQGMFEVSNNRRGTAYGARIIAEDMRLAGKTGTSQVRNITAAERAAGVTKNQDLPWNRRDHALFVDFAPFEDPKVAVAVVVEHGSGGSSVAAPIARDITLQALCKGDPPLDAYPAKDRDWVAQQQERLRALRPQIDLDAKGRA</sequence>
<dbReference type="GO" id="GO:0009252">
    <property type="term" value="P:peptidoglycan biosynthetic process"/>
    <property type="evidence" value="ECO:0007669"/>
    <property type="project" value="UniProtKB-KW"/>
</dbReference>
<accession>A0A6L7G1Q0</accession>
<comment type="similarity">
    <text evidence="3 19">Belongs to the class-D beta-lactamase family.</text>
</comment>
<comment type="subcellular location">
    <subcellularLocation>
        <location evidence="2">Cell membrane</location>
    </subcellularLocation>
    <subcellularLocation>
        <location evidence="1">Membrane</location>
        <topology evidence="1">Single-pass membrane protein</topology>
    </subcellularLocation>
</comment>
<keyword evidence="17" id="KW-0961">Cell wall biogenesis/degradation</keyword>
<keyword evidence="5" id="KW-1003">Cell membrane</keyword>
<comment type="caution">
    <text evidence="22">The sequence shown here is derived from an EMBL/GenBank/DDBJ whole genome shotgun (WGS) entry which is preliminary data.</text>
</comment>
<protein>
    <recommendedName>
        <fullName evidence="4 19">Beta-lactamase</fullName>
        <ecNumber evidence="4 19">3.5.2.6</ecNumber>
    </recommendedName>
</protein>
<evidence type="ECO:0000313" key="23">
    <source>
        <dbReference type="Proteomes" id="UP000477911"/>
    </source>
</evidence>